<evidence type="ECO:0000313" key="3">
    <source>
        <dbReference type="EMBL" id="QDT71822.1"/>
    </source>
</evidence>
<feature type="domain" description="SLA1 homology" evidence="2">
    <location>
        <begin position="23"/>
        <end position="74"/>
    </location>
</feature>
<dbReference type="GO" id="GO:0008092">
    <property type="term" value="F:cytoskeletal protein binding"/>
    <property type="evidence" value="ECO:0007669"/>
    <property type="project" value="InterPro"/>
</dbReference>
<evidence type="ECO:0000256" key="1">
    <source>
        <dbReference type="SAM" id="SignalP"/>
    </source>
</evidence>
<dbReference type="GO" id="GO:0042802">
    <property type="term" value="F:identical protein binding"/>
    <property type="evidence" value="ECO:0007669"/>
    <property type="project" value="InterPro"/>
</dbReference>
<protein>
    <recommendedName>
        <fullName evidence="2">SLA1 homology domain-containing protein</fullName>
    </recommendedName>
</protein>
<keyword evidence="4" id="KW-1185">Reference proteome</keyword>
<organism evidence="3 4">
    <name type="scientific">Lacipirellula limnantheis</name>
    <dbReference type="NCBI Taxonomy" id="2528024"/>
    <lineage>
        <taxon>Bacteria</taxon>
        <taxon>Pseudomonadati</taxon>
        <taxon>Planctomycetota</taxon>
        <taxon>Planctomycetia</taxon>
        <taxon>Pirellulales</taxon>
        <taxon>Lacipirellulaceae</taxon>
        <taxon>Lacipirellula</taxon>
    </lineage>
</organism>
<dbReference type="GO" id="GO:0030674">
    <property type="term" value="F:protein-macromolecule adaptor activity"/>
    <property type="evidence" value="ECO:0007669"/>
    <property type="project" value="InterPro"/>
</dbReference>
<name>A0A517TTW6_9BACT</name>
<dbReference type="EMBL" id="CP036339">
    <property type="protein sequence ID" value="QDT71822.1"/>
    <property type="molecule type" value="Genomic_DNA"/>
</dbReference>
<dbReference type="Proteomes" id="UP000317909">
    <property type="component" value="Chromosome"/>
</dbReference>
<evidence type="ECO:0000259" key="2">
    <source>
        <dbReference type="Pfam" id="PF03983"/>
    </source>
</evidence>
<dbReference type="Pfam" id="PF03983">
    <property type="entry name" value="SHD1"/>
    <property type="match status" value="1"/>
</dbReference>
<evidence type="ECO:0000313" key="4">
    <source>
        <dbReference type="Proteomes" id="UP000317909"/>
    </source>
</evidence>
<reference evidence="3 4" key="1">
    <citation type="submission" date="2019-02" db="EMBL/GenBank/DDBJ databases">
        <title>Deep-cultivation of Planctomycetes and their phenomic and genomic characterization uncovers novel biology.</title>
        <authorList>
            <person name="Wiegand S."/>
            <person name="Jogler M."/>
            <person name="Boedeker C."/>
            <person name="Pinto D."/>
            <person name="Vollmers J."/>
            <person name="Rivas-Marin E."/>
            <person name="Kohn T."/>
            <person name="Peeters S.H."/>
            <person name="Heuer A."/>
            <person name="Rast P."/>
            <person name="Oberbeckmann S."/>
            <person name="Bunk B."/>
            <person name="Jeske O."/>
            <person name="Meyerdierks A."/>
            <person name="Storesund J.E."/>
            <person name="Kallscheuer N."/>
            <person name="Luecker S."/>
            <person name="Lage O.M."/>
            <person name="Pohl T."/>
            <person name="Merkel B.J."/>
            <person name="Hornburger P."/>
            <person name="Mueller R.-W."/>
            <person name="Bruemmer F."/>
            <person name="Labrenz M."/>
            <person name="Spormann A.M."/>
            <person name="Op den Camp H."/>
            <person name="Overmann J."/>
            <person name="Amann R."/>
            <person name="Jetten M.S.M."/>
            <person name="Mascher T."/>
            <person name="Medema M.H."/>
            <person name="Devos D.P."/>
            <person name="Kaster A.-K."/>
            <person name="Ovreas L."/>
            <person name="Rohde M."/>
            <person name="Galperin M.Y."/>
            <person name="Jogler C."/>
        </authorList>
    </citation>
    <scope>NUCLEOTIDE SEQUENCE [LARGE SCALE GENOMIC DNA]</scope>
    <source>
        <strain evidence="3 4">I41</strain>
    </source>
</reference>
<sequence length="312" mass="35082" precursor="true">MRFLSAAAALSIHLSLFVGAVAARSWADKSGEYELEADLVAFDDETVILRRADKELAALAIAQLSDADREFLNSPEAKDAKAKTFAAPQEWTLRDGQKLTGEIVDFADRDLVIDRRRGRIFVNDRLMNNLPEFYRNLIPQIVAHEKRLPQTSGRALRRWLIDQGDQPHVFHVQGVVIEDDKGDEFAVPFFLFSEADLKLLQPGWDEWLAAHSKKNYEEEEDQGFLLRSLAAARQQDQELQREIALMQLTMQSIQAGVTSLWEVTLYPAAGQGGPPLWVVVTGRDSNQATIAAMEKNPGYVAGPVRRISRRAR</sequence>
<dbReference type="OrthoDB" id="246401at2"/>
<dbReference type="Gene3D" id="2.30.30.700">
    <property type="entry name" value="SLA1 homology domain 1"/>
    <property type="match status" value="1"/>
</dbReference>
<dbReference type="RefSeq" id="WP_145431387.1">
    <property type="nucleotide sequence ID" value="NZ_CP036339.1"/>
</dbReference>
<dbReference type="AlphaFoldDB" id="A0A517TTW6"/>
<dbReference type="GO" id="GO:0043130">
    <property type="term" value="F:ubiquitin binding"/>
    <property type="evidence" value="ECO:0007669"/>
    <property type="project" value="InterPro"/>
</dbReference>
<proteinExistence type="predicted"/>
<feature type="chain" id="PRO_5021756479" description="SLA1 homology domain-containing protein" evidence="1">
    <location>
        <begin position="23"/>
        <end position="312"/>
    </location>
</feature>
<gene>
    <name evidence="3" type="ORF">I41_09830</name>
</gene>
<keyword evidence="1" id="KW-0732">Signal</keyword>
<dbReference type="InterPro" id="IPR007131">
    <property type="entry name" value="SHD1"/>
</dbReference>
<dbReference type="KEGG" id="llh:I41_09830"/>
<accession>A0A517TTW6</accession>
<feature type="signal peptide" evidence="1">
    <location>
        <begin position="1"/>
        <end position="22"/>
    </location>
</feature>